<name>A0ABP1FSG8_9CHLO</name>
<dbReference type="InterPro" id="IPR032675">
    <property type="entry name" value="LRR_dom_sf"/>
</dbReference>
<sequence>MEGALSCNQLSAAKEPAEIDALSDEVLLTILEQASRGRGHFVLRIELPLVCKRWRDAVYSAKGASIFSCIVLDYDSEPLFAKLSVDGERHYPLGTVARWIHKNVENGNITYPCEFQACAEDPGHPGSAAGLAMLLAALGESLHCLSVDGNTGLLDGCVFGSLQSVPNIRQLSLDSVWQLIDPEDFGKGIACLRYLEEFYISGQEHYIPGHDAQHFIGFLGFPTALCSLENLRTLSFEHQNLGRLPQEISRLTVLAFFGIQDSYVDHDEDGHLPSVLGHLSALKNLALVRSLNQTPAEAGPFQTSTAGKA</sequence>
<dbReference type="SUPFAM" id="SSF52047">
    <property type="entry name" value="RNI-like"/>
    <property type="match status" value="1"/>
</dbReference>
<dbReference type="Gene3D" id="3.80.10.10">
    <property type="entry name" value="Ribonuclease Inhibitor"/>
    <property type="match status" value="1"/>
</dbReference>
<keyword evidence="3" id="KW-1185">Reference proteome</keyword>
<reference evidence="2 3" key="1">
    <citation type="submission" date="2024-06" db="EMBL/GenBank/DDBJ databases">
        <authorList>
            <person name="Kraege A."/>
            <person name="Thomma B."/>
        </authorList>
    </citation>
    <scope>NUCLEOTIDE SEQUENCE [LARGE SCALE GENOMIC DNA]</scope>
</reference>
<evidence type="ECO:0000313" key="2">
    <source>
        <dbReference type="EMBL" id="CAL5222864.1"/>
    </source>
</evidence>
<organism evidence="2 3">
    <name type="scientific">Coccomyxa viridis</name>
    <dbReference type="NCBI Taxonomy" id="1274662"/>
    <lineage>
        <taxon>Eukaryota</taxon>
        <taxon>Viridiplantae</taxon>
        <taxon>Chlorophyta</taxon>
        <taxon>core chlorophytes</taxon>
        <taxon>Trebouxiophyceae</taxon>
        <taxon>Trebouxiophyceae incertae sedis</taxon>
        <taxon>Coccomyxaceae</taxon>
        <taxon>Coccomyxa</taxon>
    </lineage>
</organism>
<protein>
    <submittedName>
        <fullName evidence="2">G5290 protein</fullName>
    </submittedName>
</protein>
<gene>
    <name evidence="2" type="primary">g5290</name>
    <name evidence="2" type="ORF">VP750_LOCUS4523</name>
</gene>
<comment type="subcellular location">
    <subcellularLocation>
        <location evidence="1">Cytoplasm</location>
        <location evidence="1">Cytoskeleton</location>
        <location evidence="1">Cilium axoneme</location>
    </subcellularLocation>
</comment>
<accession>A0ABP1FSG8</accession>
<evidence type="ECO:0000313" key="3">
    <source>
        <dbReference type="Proteomes" id="UP001497392"/>
    </source>
</evidence>
<dbReference type="EMBL" id="CAXHTA020000007">
    <property type="protein sequence ID" value="CAL5222864.1"/>
    <property type="molecule type" value="Genomic_DNA"/>
</dbReference>
<proteinExistence type="predicted"/>
<dbReference type="Proteomes" id="UP001497392">
    <property type="component" value="Unassembled WGS sequence"/>
</dbReference>
<comment type="caution">
    <text evidence="2">The sequence shown here is derived from an EMBL/GenBank/DDBJ whole genome shotgun (WGS) entry which is preliminary data.</text>
</comment>
<evidence type="ECO:0000256" key="1">
    <source>
        <dbReference type="ARBA" id="ARBA00004430"/>
    </source>
</evidence>